<dbReference type="OrthoDB" id="1470711at2759"/>
<dbReference type="SUPFAM" id="SSF52540">
    <property type="entry name" value="P-loop containing nucleoside triphosphate hydrolases"/>
    <property type="match status" value="1"/>
</dbReference>
<evidence type="ECO:0000256" key="10">
    <source>
        <dbReference type="ARBA" id="ARBA00048988"/>
    </source>
</evidence>
<dbReference type="PROSITE" id="PS51217">
    <property type="entry name" value="UVRD_HELICASE_CTER"/>
    <property type="match status" value="1"/>
</dbReference>
<feature type="binding site" evidence="11">
    <location>
        <begin position="32"/>
        <end position="39"/>
    </location>
    <ligand>
        <name>ATP</name>
        <dbReference type="ChEBI" id="CHEBI:30616"/>
    </ligand>
</feature>
<dbReference type="STRING" id="2512241.A0A553HWL8"/>
<evidence type="ECO:0000256" key="2">
    <source>
        <dbReference type="ARBA" id="ARBA00022741"/>
    </source>
</evidence>
<dbReference type="GO" id="GO:0043138">
    <property type="term" value="F:3'-5' DNA helicase activity"/>
    <property type="evidence" value="ECO:0007669"/>
    <property type="project" value="UniProtKB-EC"/>
</dbReference>
<evidence type="ECO:0000256" key="12">
    <source>
        <dbReference type="SAM" id="MobiDB-lite"/>
    </source>
</evidence>
<dbReference type="PANTHER" id="PTHR11070">
    <property type="entry name" value="UVRD / RECB / PCRA DNA HELICASE FAMILY MEMBER"/>
    <property type="match status" value="1"/>
</dbReference>
<dbReference type="InterPro" id="IPR014016">
    <property type="entry name" value="UvrD-like_ATP-bd"/>
</dbReference>
<keyword evidence="2 11" id="KW-0547">Nucleotide-binding</keyword>
<name>A0A553HWL8_9PEZI</name>
<feature type="compositionally biased region" description="Basic and acidic residues" evidence="12">
    <location>
        <begin position="951"/>
        <end position="963"/>
    </location>
</feature>
<keyword evidence="6" id="KW-0238">DNA-binding</keyword>
<evidence type="ECO:0000313" key="15">
    <source>
        <dbReference type="EMBL" id="TRX92331.1"/>
    </source>
</evidence>
<comment type="catalytic activity">
    <reaction evidence="10">
        <text>ATP + H2O = ADP + phosphate + H(+)</text>
        <dbReference type="Rhea" id="RHEA:13065"/>
        <dbReference type="ChEBI" id="CHEBI:15377"/>
        <dbReference type="ChEBI" id="CHEBI:15378"/>
        <dbReference type="ChEBI" id="CHEBI:30616"/>
        <dbReference type="ChEBI" id="CHEBI:43474"/>
        <dbReference type="ChEBI" id="CHEBI:456216"/>
        <dbReference type="EC" id="5.6.2.4"/>
    </reaction>
</comment>
<dbReference type="GO" id="GO:0016787">
    <property type="term" value="F:hydrolase activity"/>
    <property type="evidence" value="ECO:0007669"/>
    <property type="project" value="UniProtKB-UniRule"/>
</dbReference>
<feature type="compositionally biased region" description="Low complexity" evidence="12">
    <location>
        <begin position="921"/>
        <end position="932"/>
    </location>
</feature>
<dbReference type="PROSITE" id="PS51198">
    <property type="entry name" value="UVRD_HELICASE_ATP_BIND"/>
    <property type="match status" value="1"/>
</dbReference>
<dbReference type="GO" id="GO:0005524">
    <property type="term" value="F:ATP binding"/>
    <property type="evidence" value="ECO:0007669"/>
    <property type="project" value="UniProtKB-UniRule"/>
</dbReference>
<organism evidence="15 16">
    <name type="scientific">Xylaria flabelliformis</name>
    <dbReference type="NCBI Taxonomy" id="2512241"/>
    <lineage>
        <taxon>Eukaryota</taxon>
        <taxon>Fungi</taxon>
        <taxon>Dikarya</taxon>
        <taxon>Ascomycota</taxon>
        <taxon>Pezizomycotina</taxon>
        <taxon>Sordariomycetes</taxon>
        <taxon>Xylariomycetidae</taxon>
        <taxon>Xylariales</taxon>
        <taxon>Xylariaceae</taxon>
        <taxon>Xylaria</taxon>
    </lineage>
</organism>
<dbReference type="Proteomes" id="UP000319160">
    <property type="component" value="Unassembled WGS sequence"/>
</dbReference>
<keyword evidence="3 11" id="KW-0378">Hydrolase</keyword>
<evidence type="ECO:0000259" key="14">
    <source>
        <dbReference type="PROSITE" id="PS51217"/>
    </source>
</evidence>
<comment type="caution">
    <text evidence="15">The sequence shown here is derived from an EMBL/GenBank/DDBJ whole genome shotgun (WGS) entry which is preliminary data.</text>
</comment>
<dbReference type="EC" id="5.6.2.4" evidence="9"/>
<dbReference type="AlphaFoldDB" id="A0A553HWL8"/>
<feature type="domain" description="UvrD-like helicase C-terminal" evidence="14">
    <location>
        <begin position="287"/>
        <end position="597"/>
    </location>
</feature>
<dbReference type="Gene3D" id="1.10.10.160">
    <property type="match status" value="1"/>
</dbReference>
<dbReference type="CDD" id="cd18807">
    <property type="entry name" value="SF1_C_UvrD"/>
    <property type="match status" value="1"/>
</dbReference>
<reference evidence="16" key="1">
    <citation type="submission" date="2019-06" db="EMBL/GenBank/DDBJ databases">
        <title>Draft genome sequence of the griseofulvin-producing fungus Xylaria cubensis strain G536.</title>
        <authorList>
            <person name="Mead M.E."/>
            <person name="Raja H.A."/>
            <person name="Steenwyk J.L."/>
            <person name="Knowles S.L."/>
            <person name="Oberlies N.H."/>
            <person name="Rokas A."/>
        </authorList>
    </citation>
    <scope>NUCLEOTIDE SEQUENCE [LARGE SCALE GENOMIC DNA]</scope>
    <source>
        <strain evidence="16">G536</strain>
    </source>
</reference>
<keyword evidence="4 11" id="KW-0347">Helicase</keyword>
<dbReference type="InterPro" id="IPR014017">
    <property type="entry name" value="DNA_helicase_UvrD-like_C"/>
</dbReference>
<keyword evidence="7" id="KW-0413">Isomerase</keyword>
<feature type="compositionally biased region" description="Polar residues" evidence="12">
    <location>
        <begin position="809"/>
        <end position="822"/>
    </location>
</feature>
<dbReference type="InterPro" id="IPR013986">
    <property type="entry name" value="DExx_box_DNA_helicase_dom_sf"/>
</dbReference>
<dbReference type="Pfam" id="PF13361">
    <property type="entry name" value="UvrD_C"/>
    <property type="match status" value="1"/>
</dbReference>
<evidence type="ECO:0000313" key="16">
    <source>
        <dbReference type="Proteomes" id="UP000319160"/>
    </source>
</evidence>
<sequence length="1012" mass="112122">MSLAGKHDIFKSLNKAQCRAVSSEAPTVAILAGPGSGKTHTLTSRVVWLIDHVGIQPQDIIVATFTNKASNEMKARIGHALRDGREKSIIIGTFHSIARRYLAKYGQRIGLDPKFGIADDSDSRGIITRICKRSDTPLEPPVARAWISKRKAKGTSDERTIKDKKGQSVESQALERCFQEYQSQLERSNLLDYDDLLVRCVELLRKFPQCVSNIQTVLIDEYQDTNGIQYDLMKLFAQKSRRVTIVGDPDQSIYGWRSAEIKNLHRLLRDYPGTDEISLEENYRSSSCILDTSLKVIQQDQERYKKVLLPVRDKGTRPVLRKLKSSTDEADWIVSEIKRIRLLSGNMIDFDDFAILLRSAALSRHIESTLGREGIAYRMVGGFKFYERTEIKILLDYMRVIHQPDNNDALARIINVPKRGIGEVTIKALLEEAEKTSISLWQLLDRHFRGQRRAKTNIRQQTENAISGSLMKPLNNLREKVRQDAAVGTPMNLIDLVQKLIRDLKFEVYLEATYGDEYESRWANVQEFVTLAEEFMRQNQVDDEALPTIDGFAQASDDDILAKFLSNVTLASDKQTEDKDQEGKPLVTISTIHAAKGLEWPVVFIPAVYNGSIPHIRADDQNEERRLLYVAMTRAKALLYLSCPQNIASGGGKPAELSAFIDLLPSSTFLPKGPSFDRPVMSSVAKILGRELPPDNVIYKGIPSMTAPEDNLFPVDPNKPFNSHTDGVTQDIWPRKRQKTQHPIKSVQVAEESVEGWAAPYKTTMQKAASFTVPHTAGFTTAGAHMANVAATEAKNATASKPLAHGPQRRTTTSNRPPNQRSLLGYGYGVTNHDKSKETGIDEAASILKRTLSAPALPPYARRRPAHNGYQLPPPARAAAPAIEPALAGHKLGAAKLPASKPITRRDEPASALSKQYTCFSSSPTRPSADPSTPAPAPASNGGGENAGKQSPEKENISPDDYTRPAASFHATTVTGPLGWRAGIKRPAGLGRAGITPMEKLNKPYKLTVKRP</sequence>
<comment type="catalytic activity">
    <reaction evidence="8">
        <text>Couples ATP hydrolysis with the unwinding of duplex DNA by translocating in the 3'-5' direction.</text>
        <dbReference type="EC" id="5.6.2.4"/>
    </reaction>
</comment>
<evidence type="ECO:0000256" key="9">
    <source>
        <dbReference type="ARBA" id="ARBA00034808"/>
    </source>
</evidence>
<dbReference type="GO" id="GO:0000725">
    <property type="term" value="P:recombinational repair"/>
    <property type="evidence" value="ECO:0007669"/>
    <property type="project" value="TreeGrafter"/>
</dbReference>
<dbReference type="Gene3D" id="3.40.50.300">
    <property type="entry name" value="P-loop containing nucleotide triphosphate hydrolases"/>
    <property type="match status" value="2"/>
</dbReference>
<protein>
    <recommendedName>
        <fullName evidence="9">DNA 3'-5' helicase</fullName>
        <ecNumber evidence="9">5.6.2.4</ecNumber>
    </recommendedName>
</protein>
<evidence type="ECO:0000256" key="3">
    <source>
        <dbReference type="ARBA" id="ARBA00022801"/>
    </source>
</evidence>
<evidence type="ECO:0000256" key="6">
    <source>
        <dbReference type="ARBA" id="ARBA00023125"/>
    </source>
</evidence>
<feature type="region of interest" description="Disordered" evidence="12">
    <location>
        <begin position="795"/>
        <end position="823"/>
    </location>
</feature>
<evidence type="ECO:0000259" key="13">
    <source>
        <dbReference type="PROSITE" id="PS51198"/>
    </source>
</evidence>
<dbReference type="GO" id="GO:0003677">
    <property type="term" value="F:DNA binding"/>
    <property type="evidence" value="ECO:0007669"/>
    <property type="project" value="UniProtKB-KW"/>
</dbReference>
<keyword evidence="5 11" id="KW-0067">ATP-binding</keyword>
<evidence type="ECO:0000256" key="11">
    <source>
        <dbReference type="PROSITE-ProRule" id="PRU00560"/>
    </source>
</evidence>
<comment type="similarity">
    <text evidence="1">Belongs to the helicase family. UvrD subfamily.</text>
</comment>
<dbReference type="InterPro" id="IPR027417">
    <property type="entry name" value="P-loop_NTPase"/>
</dbReference>
<evidence type="ECO:0000256" key="7">
    <source>
        <dbReference type="ARBA" id="ARBA00023235"/>
    </source>
</evidence>
<feature type="domain" description="UvrD-like helicase ATP-binding" evidence="13">
    <location>
        <begin position="11"/>
        <end position="286"/>
    </location>
</feature>
<dbReference type="EMBL" id="VFLP01000037">
    <property type="protein sequence ID" value="TRX92331.1"/>
    <property type="molecule type" value="Genomic_DNA"/>
</dbReference>
<keyword evidence="16" id="KW-1185">Reference proteome</keyword>
<feature type="region of interest" description="Disordered" evidence="12">
    <location>
        <begin position="897"/>
        <end position="997"/>
    </location>
</feature>
<proteinExistence type="inferred from homology"/>
<dbReference type="PANTHER" id="PTHR11070:SF2">
    <property type="entry name" value="ATP-DEPENDENT DNA HELICASE SRS2"/>
    <property type="match status" value="1"/>
</dbReference>
<dbReference type="InterPro" id="IPR000212">
    <property type="entry name" value="DNA_helicase_UvrD/REP"/>
</dbReference>
<evidence type="ECO:0000256" key="5">
    <source>
        <dbReference type="ARBA" id="ARBA00022840"/>
    </source>
</evidence>
<dbReference type="CDD" id="cd17932">
    <property type="entry name" value="DEXQc_UvrD"/>
    <property type="match status" value="1"/>
</dbReference>
<evidence type="ECO:0000256" key="1">
    <source>
        <dbReference type="ARBA" id="ARBA00009922"/>
    </source>
</evidence>
<accession>A0A553HWL8</accession>
<evidence type="ECO:0000256" key="8">
    <source>
        <dbReference type="ARBA" id="ARBA00034617"/>
    </source>
</evidence>
<dbReference type="GO" id="GO:0005634">
    <property type="term" value="C:nucleus"/>
    <property type="evidence" value="ECO:0007669"/>
    <property type="project" value="TreeGrafter"/>
</dbReference>
<gene>
    <name evidence="15" type="ORF">FHL15_006717</name>
</gene>
<evidence type="ECO:0000256" key="4">
    <source>
        <dbReference type="ARBA" id="ARBA00022806"/>
    </source>
</evidence>
<dbReference type="Pfam" id="PF00580">
    <property type="entry name" value="UvrD-helicase"/>
    <property type="match status" value="1"/>
</dbReference>
<dbReference type="Gene3D" id="1.10.486.10">
    <property type="entry name" value="PCRA, domain 4"/>
    <property type="match status" value="1"/>
</dbReference>